<name>A0ABQ6AMZ1_9BRAD</name>
<evidence type="ECO:0000256" key="1">
    <source>
        <dbReference type="SAM" id="SignalP"/>
    </source>
</evidence>
<reference evidence="3" key="1">
    <citation type="journal article" date="2019" name="Int. J. Syst. Evol. Microbiol.">
        <title>The Global Catalogue of Microorganisms (GCM) 10K type strain sequencing project: providing services to taxonomists for standard genome sequencing and annotation.</title>
        <authorList>
            <consortium name="The Broad Institute Genomics Platform"/>
            <consortium name="The Broad Institute Genome Sequencing Center for Infectious Disease"/>
            <person name="Wu L."/>
            <person name="Ma J."/>
        </authorList>
    </citation>
    <scope>NUCLEOTIDE SEQUENCE [LARGE SCALE GENOMIC DNA]</scope>
    <source>
        <strain evidence="3">NBRC 102520</strain>
    </source>
</reference>
<sequence length="102" mass="11235">MNRRLNQGQLWLAFLARGRLRLALLSVLATPLPSLAQGTSEERRACTPDVLRLCSAFIPDADDITTCLRQKQRELSDACRQVIGASAKPSDGGADARRRMAR</sequence>
<dbReference type="EMBL" id="BSOW01000001">
    <property type="protein sequence ID" value="GLR83602.1"/>
    <property type="molecule type" value="Genomic_DNA"/>
</dbReference>
<proteinExistence type="predicted"/>
<gene>
    <name evidence="2" type="ORF">GCM10007857_03120</name>
</gene>
<keyword evidence="3" id="KW-1185">Reference proteome</keyword>
<protein>
    <recommendedName>
        <fullName evidence="4">Cysteine rich repeat-containing protein</fullName>
    </recommendedName>
</protein>
<evidence type="ECO:0000313" key="3">
    <source>
        <dbReference type="Proteomes" id="UP001156905"/>
    </source>
</evidence>
<organism evidence="2 3">
    <name type="scientific">Bradyrhizobium iriomotense</name>
    <dbReference type="NCBI Taxonomy" id="441950"/>
    <lineage>
        <taxon>Bacteria</taxon>
        <taxon>Pseudomonadati</taxon>
        <taxon>Pseudomonadota</taxon>
        <taxon>Alphaproteobacteria</taxon>
        <taxon>Hyphomicrobiales</taxon>
        <taxon>Nitrobacteraceae</taxon>
        <taxon>Bradyrhizobium</taxon>
    </lineage>
</organism>
<feature type="chain" id="PRO_5045316229" description="Cysteine rich repeat-containing protein" evidence="1">
    <location>
        <begin position="37"/>
        <end position="102"/>
    </location>
</feature>
<feature type="signal peptide" evidence="1">
    <location>
        <begin position="1"/>
        <end position="36"/>
    </location>
</feature>
<keyword evidence="1" id="KW-0732">Signal</keyword>
<evidence type="ECO:0000313" key="2">
    <source>
        <dbReference type="EMBL" id="GLR83602.1"/>
    </source>
</evidence>
<evidence type="ECO:0008006" key="4">
    <source>
        <dbReference type="Google" id="ProtNLM"/>
    </source>
</evidence>
<dbReference type="Proteomes" id="UP001156905">
    <property type="component" value="Unassembled WGS sequence"/>
</dbReference>
<comment type="caution">
    <text evidence="2">The sequence shown here is derived from an EMBL/GenBank/DDBJ whole genome shotgun (WGS) entry which is preliminary data.</text>
</comment>
<accession>A0ABQ6AMZ1</accession>